<sequence length="402" mass="43229">MASSFSSGASSSPAKAAAARLIGKVGEFADHLRSTQAVAQDAQIREAVTRTELTGALEAALAARDEARAGLRSDALRRYVAEAEIRRLRRRNRPARFAEQALARLGPPGQALVIAAAGVWRGGSLGAIAAYARRGPEPAAQPATLFDQAWYLAANPDVAAARVAPLAHYLLSGAREDRSPHPLIEGPWYRRQNAQALAATGLSALEHYVKEGAARGREPHPVFDSAHYLAGAGDIAAGETPLEHYLRVGASRGLSPHPLFDPVWYGKQARRSAKDAPALVHYLTVGWRKGFSPHPLFDPAWYLLQNGDVAQAGTEPLTHFLATGAREGRSPGPWFDLPHYVEARGAALPTRVNPLVDYLQGGAWTVTEARPGLPTAAYLAANPEIVEQGLTPLEHWARRQPR</sequence>
<organism evidence="1 2">
    <name type="scientific">Phenylobacterium soli</name>
    <dbReference type="NCBI Taxonomy" id="2170551"/>
    <lineage>
        <taxon>Bacteria</taxon>
        <taxon>Pseudomonadati</taxon>
        <taxon>Pseudomonadota</taxon>
        <taxon>Alphaproteobacteria</taxon>
        <taxon>Caulobacterales</taxon>
        <taxon>Caulobacteraceae</taxon>
        <taxon>Phenylobacterium</taxon>
    </lineage>
</organism>
<dbReference type="Proteomes" id="UP000249254">
    <property type="component" value="Unassembled WGS sequence"/>
</dbReference>
<comment type="caution">
    <text evidence="1">The sequence shown here is derived from an EMBL/GenBank/DDBJ whole genome shotgun (WGS) entry which is preliminary data.</text>
</comment>
<dbReference type="EMBL" id="QFYQ01000002">
    <property type="protein sequence ID" value="RAK51935.1"/>
    <property type="molecule type" value="Genomic_DNA"/>
</dbReference>
<evidence type="ECO:0000313" key="1">
    <source>
        <dbReference type="EMBL" id="RAK51935.1"/>
    </source>
</evidence>
<dbReference type="OrthoDB" id="9771846at2"/>
<evidence type="ECO:0000313" key="2">
    <source>
        <dbReference type="Proteomes" id="UP000249254"/>
    </source>
</evidence>
<accession>A0A328ABG7</accession>
<dbReference type="RefSeq" id="WP_111530497.1">
    <property type="nucleotide sequence ID" value="NZ_JBHRSG010000003.1"/>
</dbReference>
<keyword evidence="2" id="KW-1185">Reference proteome</keyword>
<name>A0A328ABG7_9CAUL</name>
<reference evidence="2" key="1">
    <citation type="submission" date="2018-05" db="EMBL/GenBank/DDBJ databases">
        <authorList>
            <person name="Li X."/>
        </authorList>
    </citation>
    <scope>NUCLEOTIDE SEQUENCE [LARGE SCALE GENOMIC DNA]</scope>
    <source>
        <strain evidence="2">LX32</strain>
    </source>
</reference>
<protein>
    <submittedName>
        <fullName evidence="1">Uncharacterized protein</fullName>
    </submittedName>
</protein>
<proteinExistence type="predicted"/>
<dbReference type="AlphaFoldDB" id="A0A328ABG7"/>
<gene>
    <name evidence="1" type="ORF">DJ017_19185</name>
</gene>